<dbReference type="PANTHER" id="PTHR42715:SF3">
    <property type="entry name" value="BETA-GLUCOSIDASE B-RELATED"/>
    <property type="match status" value="1"/>
</dbReference>
<comment type="similarity">
    <text evidence="1">Belongs to the glycosyl hydrolase 3 family.</text>
</comment>
<dbReference type="AlphaFoldDB" id="A0A2V5LDP9"/>
<keyword evidence="2 4" id="KW-0378">Hydrolase</keyword>
<dbReference type="SMART" id="SM01217">
    <property type="entry name" value="Fn3_like"/>
    <property type="match status" value="1"/>
</dbReference>
<sequence>MEMAGVRRAAQAQKRWSARIRPASRKTMTVEGSAYGEAVRAVRAGELDADEAADLIIDRMTDREVLGLLDGDSPSLLLPLIPVLLGRRPFVAGAVPRLGIPGIRFSDGPRGVVIGTSTAFPVTIARAATWDPLLEERVGHAIGLETRARGANYSASICVNLLRHPAWGRAQECYGEDPVLTGRMGAALTRGVRMNVMACVKHFALNSMENERFEVDVSVDEHALHEVYLPHFKTVVDAGADSVMSAYNRVRGEYMDVNRPLLTDVLRDEWGFSGFVTSDWVFGTHDAVVSLQAGMDVEMPLRMLRARDLPAALHRGDVARATVLRSARRILRTSVMHAATREAAGPCAAIIASPAHRVLAHQVAAESIVLLKNEITGGTPLLPLTSTIGHLAVIGRLAVRANLGDHGSSRVRPPSTVSPLKGLREALPRVRITTASGRNVRAAAAAAAAAETAIVVVGLDQHDEGESVVTAGVDVGVLGRAFGSGRLRRPLIALAHLASRFVRGGDRNSLDLRPSDVSLIRAVTAVNSRTVVVLIGGSAMLTEAWRDRVPALLLAWYGGMEGGHALASVLTGAVEPGGRLPFVLPTDAAHLPSFDSAAKSVIYDDRWGQRRLDGDGHAPAFPFGFGLGYTTIEHRLLNHKFDNTGGSAEVLVTNTGDREGSTVVQVYAADVSIRRPVAQLLGFKKVTLQPGAETTVQVALDAGPTLQRDPVTRHWAPRTGDWAMLAAQHSPSTWENARRLRRPGRLTYEENDLDSQSG</sequence>
<evidence type="ECO:0000313" key="5">
    <source>
        <dbReference type="Proteomes" id="UP000247832"/>
    </source>
</evidence>
<dbReference type="PANTHER" id="PTHR42715">
    <property type="entry name" value="BETA-GLUCOSIDASE"/>
    <property type="match status" value="1"/>
</dbReference>
<dbReference type="GO" id="GO:0008422">
    <property type="term" value="F:beta-glucosidase activity"/>
    <property type="evidence" value="ECO:0007669"/>
    <property type="project" value="TreeGrafter"/>
</dbReference>
<dbReference type="Proteomes" id="UP000247832">
    <property type="component" value="Unassembled WGS sequence"/>
</dbReference>
<dbReference type="SUPFAM" id="SSF52279">
    <property type="entry name" value="Beta-D-glucan exohydrolase, C-terminal domain"/>
    <property type="match status" value="1"/>
</dbReference>
<gene>
    <name evidence="4" type="ORF">CVV68_22050</name>
</gene>
<keyword evidence="5" id="KW-1185">Reference proteome</keyword>
<comment type="caution">
    <text evidence="4">The sequence shown here is derived from an EMBL/GenBank/DDBJ whole genome shotgun (WGS) entry which is preliminary data.</text>
</comment>
<dbReference type="Gene3D" id="3.20.20.300">
    <property type="entry name" value="Glycoside hydrolase, family 3, N-terminal domain"/>
    <property type="match status" value="1"/>
</dbReference>
<evidence type="ECO:0000313" key="4">
    <source>
        <dbReference type="EMBL" id="PYI64400.1"/>
    </source>
</evidence>
<organism evidence="4 5">
    <name type="scientific">Arthrobacter livingstonensis</name>
    <dbReference type="NCBI Taxonomy" id="670078"/>
    <lineage>
        <taxon>Bacteria</taxon>
        <taxon>Bacillati</taxon>
        <taxon>Actinomycetota</taxon>
        <taxon>Actinomycetes</taxon>
        <taxon>Micrococcales</taxon>
        <taxon>Micrococcaceae</taxon>
        <taxon>Arthrobacter</taxon>
    </lineage>
</organism>
<dbReference type="InterPro" id="IPR001764">
    <property type="entry name" value="Glyco_hydro_3_N"/>
</dbReference>
<dbReference type="Gene3D" id="3.40.50.1700">
    <property type="entry name" value="Glycoside hydrolase family 3 C-terminal domain"/>
    <property type="match status" value="1"/>
</dbReference>
<protein>
    <submittedName>
        <fullName evidence="4">Glycosyl hydrolase</fullName>
    </submittedName>
</protein>
<evidence type="ECO:0000256" key="1">
    <source>
        <dbReference type="ARBA" id="ARBA00005336"/>
    </source>
</evidence>
<dbReference type="GO" id="GO:0009251">
    <property type="term" value="P:glucan catabolic process"/>
    <property type="evidence" value="ECO:0007669"/>
    <property type="project" value="TreeGrafter"/>
</dbReference>
<dbReference type="EMBL" id="QJVD01000053">
    <property type="protein sequence ID" value="PYI64400.1"/>
    <property type="molecule type" value="Genomic_DNA"/>
</dbReference>
<proteinExistence type="inferred from homology"/>
<dbReference type="InterPro" id="IPR013783">
    <property type="entry name" value="Ig-like_fold"/>
</dbReference>
<evidence type="ECO:0000259" key="3">
    <source>
        <dbReference type="SMART" id="SM01217"/>
    </source>
</evidence>
<dbReference type="InterPro" id="IPR002772">
    <property type="entry name" value="Glyco_hydro_3_C"/>
</dbReference>
<dbReference type="InterPro" id="IPR017853">
    <property type="entry name" value="GH"/>
</dbReference>
<dbReference type="PRINTS" id="PR00133">
    <property type="entry name" value="GLHYDRLASE3"/>
</dbReference>
<reference evidence="4 5" key="1">
    <citation type="submission" date="2018-05" db="EMBL/GenBank/DDBJ databases">
        <title>Genetic diversity of glacier-inhabiting Cryobacterium bacteria in China and description of Cryobacterium mengkeensis sp. nov. and Arthrobacter glacialis sp. nov.</title>
        <authorList>
            <person name="Liu Q."/>
            <person name="Xin Y.-H."/>
        </authorList>
    </citation>
    <scope>NUCLEOTIDE SEQUENCE [LARGE SCALE GENOMIC DNA]</scope>
    <source>
        <strain evidence="4 5">LI2</strain>
    </source>
</reference>
<dbReference type="SUPFAM" id="SSF51445">
    <property type="entry name" value="(Trans)glycosidases"/>
    <property type="match status" value="1"/>
</dbReference>
<dbReference type="Pfam" id="PF00933">
    <property type="entry name" value="Glyco_hydro_3"/>
    <property type="match status" value="1"/>
</dbReference>
<dbReference type="InterPro" id="IPR026891">
    <property type="entry name" value="Fn3-like"/>
</dbReference>
<dbReference type="Pfam" id="PF14310">
    <property type="entry name" value="Fn3-like"/>
    <property type="match status" value="1"/>
</dbReference>
<dbReference type="InterPro" id="IPR036881">
    <property type="entry name" value="Glyco_hydro_3_C_sf"/>
</dbReference>
<dbReference type="Gene3D" id="2.60.40.10">
    <property type="entry name" value="Immunoglobulins"/>
    <property type="match status" value="1"/>
</dbReference>
<dbReference type="InterPro" id="IPR036962">
    <property type="entry name" value="Glyco_hydro_3_N_sf"/>
</dbReference>
<dbReference type="InterPro" id="IPR050288">
    <property type="entry name" value="Cellulose_deg_GH3"/>
</dbReference>
<dbReference type="OrthoDB" id="3187421at2"/>
<name>A0A2V5LDP9_9MICC</name>
<evidence type="ECO:0000256" key="2">
    <source>
        <dbReference type="ARBA" id="ARBA00022801"/>
    </source>
</evidence>
<dbReference type="Pfam" id="PF01915">
    <property type="entry name" value="Glyco_hydro_3_C"/>
    <property type="match status" value="1"/>
</dbReference>
<feature type="domain" description="Fibronectin type III-like" evidence="3">
    <location>
        <begin position="662"/>
        <end position="730"/>
    </location>
</feature>
<accession>A0A2V5LDP9</accession>